<dbReference type="GeneID" id="57963947"/>
<keyword evidence="3" id="KW-1003">Cell membrane</keyword>
<evidence type="ECO:0000256" key="1">
    <source>
        <dbReference type="ARBA" id="ARBA00004429"/>
    </source>
</evidence>
<accession>A0A0E2H5W7</accession>
<evidence type="ECO:0000313" key="11">
    <source>
        <dbReference type="EMBL" id="ENZ09543.1"/>
    </source>
</evidence>
<evidence type="ECO:0000256" key="6">
    <source>
        <dbReference type="ARBA" id="ARBA00022989"/>
    </source>
</evidence>
<keyword evidence="7 9" id="KW-0472">Membrane</keyword>
<dbReference type="HOGENOM" id="CLU_086356_4_0_9"/>
<dbReference type="RefSeq" id="WP_002586966.1">
    <property type="nucleotide sequence ID" value="NZ_KB850984.1"/>
</dbReference>
<dbReference type="PATRIC" id="fig|999408.3.peg.4689"/>
<keyword evidence="4" id="KW-0997">Cell inner membrane</keyword>
<name>A0A0E2H5W7_9FIRM</name>
<dbReference type="InterPro" id="IPR007387">
    <property type="entry name" value="TRAP_DctQ"/>
</dbReference>
<organism evidence="11 12">
    <name type="scientific">[Clostridium] clostridioforme 90A8</name>
    <dbReference type="NCBI Taxonomy" id="999408"/>
    <lineage>
        <taxon>Bacteria</taxon>
        <taxon>Bacillati</taxon>
        <taxon>Bacillota</taxon>
        <taxon>Clostridia</taxon>
        <taxon>Lachnospirales</taxon>
        <taxon>Lachnospiraceae</taxon>
        <taxon>Enterocloster</taxon>
    </lineage>
</organism>
<dbReference type="PANTHER" id="PTHR35011">
    <property type="entry name" value="2,3-DIKETO-L-GULONATE TRAP TRANSPORTER SMALL PERMEASE PROTEIN YIAM"/>
    <property type="match status" value="1"/>
</dbReference>
<evidence type="ECO:0000256" key="4">
    <source>
        <dbReference type="ARBA" id="ARBA00022519"/>
    </source>
</evidence>
<evidence type="ECO:0000256" key="9">
    <source>
        <dbReference type="SAM" id="Phobius"/>
    </source>
</evidence>
<gene>
    <name evidence="11" type="ORF">HMPREF1090_04369</name>
</gene>
<feature type="transmembrane region" description="Helical" evidence="9">
    <location>
        <begin position="123"/>
        <end position="144"/>
    </location>
</feature>
<comment type="similarity">
    <text evidence="8">Belongs to the TRAP transporter small permease family.</text>
</comment>
<evidence type="ECO:0000256" key="2">
    <source>
        <dbReference type="ARBA" id="ARBA00022448"/>
    </source>
</evidence>
<comment type="caution">
    <text evidence="11">The sequence shown here is derived from an EMBL/GenBank/DDBJ whole genome shotgun (WGS) entry which is preliminary data.</text>
</comment>
<dbReference type="Pfam" id="PF04290">
    <property type="entry name" value="DctQ"/>
    <property type="match status" value="1"/>
</dbReference>
<evidence type="ECO:0000313" key="12">
    <source>
        <dbReference type="Proteomes" id="UP000013085"/>
    </source>
</evidence>
<feature type="transmembrane region" description="Helical" evidence="9">
    <location>
        <begin position="14"/>
        <end position="36"/>
    </location>
</feature>
<evidence type="ECO:0000256" key="7">
    <source>
        <dbReference type="ARBA" id="ARBA00023136"/>
    </source>
</evidence>
<evidence type="ECO:0000256" key="8">
    <source>
        <dbReference type="ARBA" id="ARBA00038436"/>
    </source>
</evidence>
<feature type="transmembrane region" description="Helical" evidence="9">
    <location>
        <begin position="48"/>
        <end position="67"/>
    </location>
</feature>
<keyword evidence="2" id="KW-0813">Transport</keyword>
<evidence type="ECO:0000256" key="5">
    <source>
        <dbReference type="ARBA" id="ARBA00022692"/>
    </source>
</evidence>
<evidence type="ECO:0000256" key="3">
    <source>
        <dbReference type="ARBA" id="ARBA00022475"/>
    </source>
</evidence>
<evidence type="ECO:0000259" key="10">
    <source>
        <dbReference type="Pfam" id="PF04290"/>
    </source>
</evidence>
<dbReference type="PANTHER" id="PTHR35011:SF11">
    <property type="entry name" value="TRAP TRANSPORTER SMALL PERMEASE PROTEIN"/>
    <property type="match status" value="1"/>
</dbReference>
<feature type="transmembrane region" description="Helical" evidence="9">
    <location>
        <begin position="88"/>
        <end position="111"/>
    </location>
</feature>
<dbReference type="AlphaFoldDB" id="A0A0E2H5W7"/>
<keyword evidence="5 9" id="KW-0812">Transmembrane</keyword>
<dbReference type="GO" id="GO:0005886">
    <property type="term" value="C:plasma membrane"/>
    <property type="evidence" value="ECO:0007669"/>
    <property type="project" value="UniProtKB-SubCell"/>
</dbReference>
<proteinExistence type="inferred from homology"/>
<dbReference type="GO" id="GO:0022857">
    <property type="term" value="F:transmembrane transporter activity"/>
    <property type="evidence" value="ECO:0007669"/>
    <property type="project" value="TreeGrafter"/>
</dbReference>
<dbReference type="GO" id="GO:0015740">
    <property type="term" value="P:C4-dicarboxylate transport"/>
    <property type="evidence" value="ECO:0007669"/>
    <property type="project" value="TreeGrafter"/>
</dbReference>
<dbReference type="InterPro" id="IPR055348">
    <property type="entry name" value="DctQ"/>
</dbReference>
<keyword evidence="6 9" id="KW-1133">Transmembrane helix</keyword>
<protein>
    <recommendedName>
        <fullName evidence="10">Tripartite ATP-independent periplasmic transporters DctQ component domain-containing protein</fullName>
    </recommendedName>
</protein>
<dbReference type="Proteomes" id="UP000013085">
    <property type="component" value="Unassembled WGS sequence"/>
</dbReference>
<feature type="domain" description="Tripartite ATP-independent periplasmic transporters DctQ component" evidence="10">
    <location>
        <begin position="23"/>
        <end position="151"/>
    </location>
</feature>
<dbReference type="EMBL" id="AGYR01000050">
    <property type="protein sequence ID" value="ENZ09543.1"/>
    <property type="molecule type" value="Genomic_DNA"/>
</dbReference>
<reference evidence="11 12" key="1">
    <citation type="submission" date="2013-01" db="EMBL/GenBank/DDBJ databases">
        <title>The Genome Sequence of Clostridium clostridioforme 90A8.</title>
        <authorList>
            <consortium name="The Broad Institute Genome Sequencing Platform"/>
            <person name="Earl A."/>
            <person name="Ward D."/>
            <person name="Feldgarden M."/>
            <person name="Gevers D."/>
            <person name="Courvalin P."/>
            <person name="Lambert T."/>
            <person name="Walker B."/>
            <person name="Young S.K."/>
            <person name="Zeng Q."/>
            <person name="Gargeya S."/>
            <person name="Fitzgerald M."/>
            <person name="Haas B."/>
            <person name="Abouelleil A."/>
            <person name="Alvarado L."/>
            <person name="Arachchi H.M."/>
            <person name="Berlin A.M."/>
            <person name="Chapman S.B."/>
            <person name="Dewar J."/>
            <person name="Goldberg J."/>
            <person name="Griggs A."/>
            <person name="Gujja S."/>
            <person name="Hansen M."/>
            <person name="Howarth C."/>
            <person name="Imamovic A."/>
            <person name="Larimer J."/>
            <person name="McCowan C."/>
            <person name="Murphy C."/>
            <person name="Neiman D."/>
            <person name="Pearson M."/>
            <person name="Priest M."/>
            <person name="Roberts A."/>
            <person name="Saif S."/>
            <person name="Shea T."/>
            <person name="Sisk P."/>
            <person name="Sykes S."/>
            <person name="Wortman J."/>
            <person name="Nusbaum C."/>
            <person name="Birren B."/>
        </authorList>
    </citation>
    <scope>NUCLEOTIDE SEQUENCE [LARGE SCALE GENOMIC DNA]</scope>
    <source>
        <strain evidence="11 12">90A8</strain>
    </source>
</reference>
<sequence>MKKISAVILKTEELLAGAMLCMIAVLVFWSAVARTIGMPVNWAQDVSLLAFGWLTFIGSDIIIKSGGLIRIDMLSNRFPRAVQKTLMLVFDFFMLLFLLILIVYGFLLVSQSWNRTFNTLKMSYAWCTLAVPVGSLLMFFSMIGKMLGDIRKPMKEWGVN</sequence>
<comment type="subcellular location">
    <subcellularLocation>
        <location evidence="1">Cell inner membrane</location>
        <topology evidence="1">Multi-pass membrane protein</topology>
    </subcellularLocation>
</comment>